<comment type="caution">
    <text evidence="2">The sequence shown here is derived from an EMBL/GenBank/DDBJ whole genome shotgun (WGS) entry which is preliminary data.</text>
</comment>
<dbReference type="EMBL" id="CAJOBJ010154978">
    <property type="protein sequence ID" value="CAF4822388.1"/>
    <property type="molecule type" value="Genomic_DNA"/>
</dbReference>
<proteinExistence type="predicted"/>
<evidence type="ECO:0000313" key="3">
    <source>
        <dbReference type="Proteomes" id="UP000681720"/>
    </source>
</evidence>
<sequence>KTYQDWANEKQLHLVEYRPENDYFPRLLASPNNGRPVRTSLEIDPDEDLDFERLCFEGRTLDRR</sequence>
<feature type="non-terminal residue" evidence="2">
    <location>
        <position position="64"/>
    </location>
</feature>
<dbReference type="AlphaFoldDB" id="A0A8S3D3N5"/>
<accession>A0A8S3D3N5</accession>
<dbReference type="Proteomes" id="UP000681720">
    <property type="component" value="Unassembled WGS sequence"/>
</dbReference>
<reference evidence="2" key="1">
    <citation type="submission" date="2021-02" db="EMBL/GenBank/DDBJ databases">
        <authorList>
            <person name="Nowell W R."/>
        </authorList>
    </citation>
    <scope>NUCLEOTIDE SEQUENCE</scope>
</reference>
<name>A0A8S3D3N5_9BILA</name>
<protein>
    <submittedName>
        <fullName evidence="2">Uncharacterized protein</fullName>
    </submittedName>
</protein>
<dbReference type="EMBL" id="CAJOBJ010194289">
    <property type="protein sequence ID" value="CAF4963973.1"/>
    <property type="molecule type" value="Genomic_DNA"/>
</dbReference>
<evidence type="ECO:0000313" key="1">
    <source>
        <dbReference type="EMBL" id="CAF4822388.1"/>
    </source>
</evidence>
<gene>
    <name evidence="1" type="ORF">GIL414_LOCUS48072</name>
    <name evidence="2" type="ORF">GIL414_LOCUS55022</name>
</gene>
<feature type="non-terminal residue" evidence="2">
    <location>
        <position position="1"/>
    </location>
</feature>
<evidence type="ECO:0000313" key="2">
    <source>
        <dbReference type="EMBL" id="CAF4963973.1"/>
    </source>
</evidence>
<organism evidence="2 3">
    <name type="scientific">Rotaria magnacalcarata</name>
    <dbReference type="NCBI Taxonomy" id="392030"/>
    <lineage>
        <taxon>Eukaryota</taxon>
        <taxon>Metazoa</taxon>
        <taxon>Spiralia</taxon>
        <taxon>Gnathifera</taxon>
        <taxon>Rotifera</taxon>
        <taxon>Eurotatoria</taxon>
        <taxon>Bdelloidea</taxon>
        <taxon>Philodinida</taxon>
        <taxon>Philodinidae</taxon>
        <taxon>Rotaria</taxon>
    </lineage>
</organism>